<keyword evidence="4" id="KW-1185">Reference proteome</keyword>
<dbReference type="OrthoDB" id="9782at2157"/>
<protein>
    <submittedName>
        <fullName evidence="3">GTP:adenosylcobinamide-phosphateguanylyltransfer ase</fullName>
    </submittedName>
</protein>
<reference evidence="3 4" key="1">
    <citation type="journal article" date="2009" name="Stand. Genomic Sci.">
        <title>Complete genome sequence of Halorhabdus utahensis type strain (AX-2).</title>
        <authorList>
            <person name="Anderson I."/>
            <person name="Tindall B.J."/>
            <person name="Pomrenke H."/>
            <person name="Goker M."/>
            <person name="Lapidus A."/>
            <person name="Nolan M."/>
            <person name="Copeland A."/>
            <person name="Glavina Del Rio T."/>
            <person name="Chen F."/>
            <person name="Tice H."/>
            <person name="Cheng J.F."/>
            <person name="Lucas S."/>
            <person name="Chertkov O."/>
            <person name="Bruce D."/>
            <person name="Brettin T."/>
            <person name="Detter J.C."/>
            <person name="Han C."/>
            <person name="Goodwin L."/>
            <person name="Land M."/>
            <person name="Hauser L."/>
            <person name="Chang Y.J."/>
            <person name="Jeffries C.D."/>
            <person name="Pitluck S."/>
            <person name="Pati A."/>
            <person name="Mavromatis K."/>
            <person name="Ivanova N."/>
            <person name="Ovchinnikova G."/>
            <person name="Chen A."/>
            <person name="Palaniappan K."/>
            <person name="Chain P."/>
            <person name="Rohde M."/>
            <person name="Bristow J."/>
            <person name="Eisen J.A."/>
            <person name="Markowitz V."/>
            <person name="Hugenholtz P."/>
            <person name="Kyrpides N.C."/>
            <person name="Klenk H.P."/>
        </authorList>
    </citation>
    <scope>NUCLEOTIDE SEQUENCE [LARGE SCALE GENOMIC DNA]</scope>
    <source>
        <strain evidence="4">DSM 12940 / JCM 11049 / AX-2</strain>
    </source>
</reference>
<proteinExistence type="predicted"/>
<evidence type="ECO:0000259" key="2">
    <source>
        <dbReference type="Pfam" id="PF12804"/>
    </source>
</evidence>
<dbReference type="InterPro" id="IPR025877">
    <property type="entry name" value="MobA-like_NTP_Trfase"/>
</dbReference>
<dbReference type="InterPro" id="IPR029044">
    <property type="entry name" value="Nucleotide-diphossugar_trans"/>
</dbReference>
<evidence type="ECO:0000256" key="1">
    <source>
        <dbReference type="SAM" id="MobiDB-lite"/>
    </source>
</evidence>
<dbReference type="KEGG" id="hut:Huta_2497"/>
<dbReference type="Pfam" id="PF12804">
    <property type="entry name" value="NTP_transf_3"/>
    <property type="match status" value="1"/>
</dbReference>
<organism evidence="3 4">
    <name type="scientific">Halorhabdus utahensis (strain DSM 12940 / JCM 11049 / AX-2)</name>
    <dbReference type="NCBI Taxonomy" id="519442"/>
    <lineage>
        <taxon>Archaea</taxon>
        <taxon>Methanobacteriati</taxon>
        <taxon>Methanobacteriota</taxon>
        <taxon>Stenosarchaea group</taxon>
        <taxon>Halobacteria</taxon>
        <taxon>Halobacteriales</taxon>
        <taxon>Haloarculaceae</taxon>
        <taxon>Halorhabdus</taxon>
    </lineage>
</organism>
<evidence type="ECO:0000313" key="3">
    <source>
        <dbReference type="EMBL" id="ACV12661.1"/>
    </source>
</evidence>
<accession>C7NMW3</accession>
<dbReference type="Proteomes" id="UP000002071">
    <property type="component" value="Chromosome"/>
</dbReference>
<dbReference type="RefSeq" id="WP_015790227.1">
    <property type="nucleotide sequence ID" value="NC_013158.1"/>
</dbReference>
<name>C7NMW3_HALUD</name>
<dbReference type="PANTHER" id="PTHR43777">
    <property type="entry name" value="MOLYBDENUM COFACTOR CYTIDYLYLTRANSFERASE"/>
    <property type="match status" value="1"/>
</dbReference>
<feature type="region of interest" description="Disordered" evidence="1">
    <location>
        <begin position="37"/>
        <end position="64"/>
    </location>
</feature>
<dbReference type="GeneID" id="8384799"/>
<evidence type="ECO:0000313" key="4">
    <source>
        <dbReference type="Proteomes" id="UP000002071"/>
    </source>
</evidence>
<dbReference type="EMBL" id="CP001687">
    <property type="protein sequence ID" value="ACV12661.1"/>
    <property type="molecule type" value="Genomic_DNA"/>
</dbReference>
<sequence length="184" mass="19219">MCGGRGTRLGLDREKPLVEVGGRPLVDRVAAALASSSIDRSHAVTSPHAPETRKHVSRPTIDAPGDGYVSDLQYALERIDSPVVTVTADLPLLTGATIDAVVDSFEGNSMTACVPAALKRRLGVRVDTTMPGDGQQLAPTGVNVIAAGDGDRQVVFEDPRLAVNVNYPRDALVAEGLLRSGVVG</sequence>
<feature type="domain" description="MobA-like NTP transferase" evidence="2">
    <location>
        <begin position="2"/>
        <end position="121"/>
    </location>
</feature>
<dbReference type="PANTHER" id="PTHR43777:SF1">
    <property type="entry name" value="MOLYBDENUM COFACTOR CYTIDYLYLTRANSFERASE"/>
    <property type="match status" value="1"/>
</dbReference>
<dbReference type="eggNOG" id="arCOG01871">
    <property type="taxonomic scope" value="Archaea"/>
</dbReference>
<dbReference type="STRING" id="519442.Huta_2497"/>
<dbReference type="Gene3D" id="3.90.550.10">
    <property type="entry name" value="Spore Coat Polysaccharide Biosynthesis Protein SpsA, Chain A"/>
    <property type="match status" value="1"/>
</dbReference>
<dbReference type="SUPFAM" id="SSF53448">
    <property type="entry name" value="Nucleotide-diphospho-sugar transferases"/>
    <property type="match status" value="1"/>
</dbReference>
<dbReference type="HOGENOM" id="CLU_098907_0_0_2"/>
<dbReference type="GO" id="GO:0016779">
    <property type="term" value="F:nucleotidyltransferase activity"/>
    <property type="evidence" value="ECO:0007669"/>
    <property type="project" value="UniProtKB-ARBA"/>
</dbReference>
<gene>
    <name evidence="3" type="ordered locus">Huta_2497</name>
</gene>
<dbReference type="AlphaFoldDB" id="C7NMW3"/>